<organism evidence="1 2">
    <name type="scientific">Eretmocerus hayati</name>
    <dbReference type="NCBI Taxonomy" id="131215"/>
    <lineage>
        <taxon>Eukaryota</taxon>
        <taxon>Metazoa</taxon>
        <taxon>Ecdysozoa</taxon>
        <taxon>Arthropoda</taxon>
        <taxon>Hexapoda</taxon>
        <taxon>Insecta</taxon>
        <taxon>Pterygota</taxon>
        <taxon>Neoptera</taxon>
        <taxon>Endopterygota</taxon>
        <taxon>Hymenoptera</taxon>
        <taxon>Apocrita</taxon>
        <taxon>Proctotrupomorpha</taxon>
        <taxon>Chalcidoidea</taxon>
        <taxon>Aphelinidae</taxon>
        <taxon>Aphelininae</taxon>
        <taxon>Eretmocerus</taxon>
    </lineage>
</organism>
<accession>A0ACC2PQM2</accession>
<evidence type="ECO:0000313" key="2">
    <source>
        <dbReference type="Proteomes" id="UP001239111"/>
    </source>
</evidence>
<proteinExistence type="predicted"/>
<dbReference type="EMBL" id="CM056741">
    <property type="protein sequence ID" value="KAJ8685899.1"/>
    <property type="molecule type" value="Genomic_DNA"/>
</dbReference>
<evidence type="ECO:0000313" key="1">
    <source>
        <dbReference type="EMBL" id="KAJ8685899.1"/>
    </source>
</evidence>
<name>A0ACC2PQM2_9HYME</name>
<dbReference type="Proteomes" id="UP001239111">
    <property type="component" value="Chromosome 1"/>
</dbReference>
<comment type="caution">
    <text evidence="1">The sequence shown here is derived from an EMBL/GenBank/DDBJ whole genome shotgun (WGS) entry which is preliminary data.</text>
</comment>
<reference evidence="1" key="1">
    <citation type="submission" date="2023-04" db="EMBL/GenBank/DDBJ databases">
        <title>A chromosome-level genome assembly of the parasitoid wasp Eretmocerus hayati.</title>
        <authorList>
            <person name="Zhong Y."/>
            <person name="Liu S."/>
            <person name="Liu Y."/>
        </authorList>
    </citation>
    <scope>NUCLEOTIDE SEQUENCE</scope>
    <source>
        <strain evidence="1">ZJU_SS_LIU_2023</strain>
    </source>
</reference>
<gene>
    <name evidence="1" type="ORF">QAD02_021692</name>
</gene>
<protein>
    <submittedName>
        <fullName evidence="1">Uncharacterized protein</fullName>
    </submittedName>
</protein>
<keyword evidence="2" id="KW-1185">Reference proteome</keyword>
<sequence length="143" mass="16149">MFTTVRSTNILLKPRPPPFLSSWWLTEYRQILAVAPIQEESEEEVDDSGVEEKDIELVMNQASVSRGKAIKALKNNQNDIVNAIMEKINAYRLRGIDDHAPIITCALQLIDSDYTCTPRYQPSPASAIFAHSLLQECSIPQYL</sequence>